<evidence type="ECO:0000256" key="5">
    <source>
        <dbReference type="ARBA" id="ARBA00022695"/>
    </source>
</evidence>
<proteinExistence type="inferred from homology"/>
<keyword evidence="9" id="KW-1185">Reference proteome</keyword>
<evidence type="ECO:0000256" key="2">
    <source>
        <dbReference type="ARBA" id="ARBA00012418"/>
    </source>
</evidence>
<dbReference type="Pfam" id="PF04563">
    <property type="entry name" value="RNA_pol_Rpb2_1"/>
    <property type="match status" value="1"/>
</dbReference>
<dbReference type="GO" id="GO:0003677">
    <property type="term" value="F:DNA binding"/>
    <property type="evidence" value="ECO:0007669"/>
    <property type="project" value="InterPro"/>
</dbReference>
<dbReference type="AlphaFoldDB" id="A0A8C4QR94"/>
<evidence type="ECO:0000256" key="4">
    <source>
        <dbReference type="ARBA" id="ARBA00022679"/>
    </source>
</evidence>
<feature type="domain" description="RNA polymerase beta subunit protrusion" evidence="7">
    <location>
        <begin position="37"/>
        <end position="191"/>
    </location>
</feature>
<dbReference type="GO" id="GO:0006351">
    <property type="term" value="P:DNA-templated transcription"/>
    <property type="evidence" value="ECO:0007669"/>
    <property type="project" value="InterPro"/>
</dbReference>
<evidence type="ECO:0000256" key="1">
    <source>
        <dbReference type="ARBA" id="ARBA00006835"/>
    </source>
</evidence>
<evidence type="ECO:0000259" key="7">
    <source>
        <dbReference type="Pfam" id="PF04563"/>
    </source>
</evidence>
<keyword evidence="6" id="KW-0804">Transcription</keyword>
<organism evidence="8 9">
    <name type="scientific">Eptatretus burgeri</name>
    <name type="common">Inshore hagfish</name>
    <dbReference type="NCBI Taxonomy" id="7764"/>
    <lineage>
        <taxon>Eukaryota</taxon>
        <taxon>Metazoa</taxon>
        <taxon>Chordata</taxon>
        <taxon>Craniata</taxon>
        <taxon>Vertebrata</taxon>
        <taxon>Cyclostomata</taxon>
        <taxon>Myxini</taxon>
        <taxon>Myxiniformes</taxon>
        <taxon>Myxinidae</taxon>
        <taxon>Eptatretinae</taxon>
        <taxon>Eptatretus</taxon>
    </lineage>
</organism>
<dbReference type="GO" id="GO:0003899">
    <property type="term" value="F:DNA-directed RNA polymerase activity"/>
    <property type="evidence" value="ECO:0007669"/>
    <property type="project" value="UniProtKB-EC"/>
</dbReference>
<keyword evidence="3" id="KW-0240">DNA-directed RNA polymerase</keyword>
<dbReference type="EC" id="2.7.7.6" evidence="2"/>
<dbReference type="InterPro" id="IPR007644">
    <property type="entry name" value="RNA_pol_bsu_protrusion"/>
</dbReference>
<reference evidence="8" key="1">
    <citation type="submission" date="2025-08" db="UniProtKB">
        <authorList>
            <consortium name="Ensembl"/>
        </authorList>
    </citation>
    <scope>IDENTIFICATION</scope>
</reference>
<dbReference type="GO" id="GO:0032549">
    <property type="term" value="F:ribonucleoside binding"/>
    <property type="evidence" value="ECO:0007669"/>
    <property type="project" value="InterPro"/>
</dbReference>
<comment type="similarity">
    <text evidence="1">Belongs to the RNA polymerase beta chain family.</text>
</comment>
<dbReference type="Gene3D" id="3.90.1100.10">
    <property type="match status" value="1"/>
</dbReference>
<name>A0A8C4QR94_EPTBU</name>
<dbReference type="OMA" id="VAMHCLG"/>
<dbReference type="Proteomes" id="UP000694388">
    <property type="component" value="Unplaced"/>
</dbReference>
<dbReference type="InterPro" id="IPR037034">
    <property type="entry name" value="RNA_pol_Rpb2_2_sf"/>
</dbReference>
<dbReference type="InterPro" id="IPR015712">
    <property type="entry name" value="DNA-dir_RNA_pol_su2"/>
</dbReference>
<dbReference type="PANTHER" id="PTHR20856">
    <property type="entry name" value="DNA-DIRECTED RNA POLYMERASE I SUBUNIT 2"/>
    <property type="match status" value="1"/>
</dbReference>
<dbReference type="GeneTree" id="ENSGT00950000183132"/>
<reference evidence="8" key="2">
    <citation type="submission" date="2025-09" db="UniProtKB">
        <authorList>
            <consortium name="Ensembl"/>
        </authorList>
    </citation>
    <scope>IDENTIFICATION</scope>
</reference>
<keyword evidence="5" id="KW-0548">Nucleotidyltransferase</keyword>
<evidence type="ECO:0000256" key="3">
    <source>
        <dbReference type="ARBA" id="ARBA00022478"/>
    </source>
</evidence>
<protein>
    <recommendedName>
        <fullName evidence="2">DNA-directed RNA polymerase</fullName>
        <ecNumber evidence="2">2.7.7.6</ecNumber>
    </recommendedName>
</protein>
<evidence type="ECO:0000313" key="8">
    <source>
        <dbReference type="Ensembl" id="ENSEBUP00000019114.1"/>
    </source>
</evidence>
<dbReference type="SUPFAM" id="SSF64484">
    <property type="entry name" value="beta and beta-prime subunits of DNA dependent RNA-polymerase"/>
    <property type="match status" value="1"/>
</dbReference>
<dbReference type="GO" id="GO:0000428">
    <property type="term" value="C:DNA-directed RNA polymerase complex"/>
    <property type="evidence" value="ECO:0007669"/>
    <property type="project" value="UniProtKB-KW"/>
</dbReference>
<evidence type="ECO:0000313" key="9">
    <source>
        <dbReference type="Proteomes" id="UP000694388"/>
    </source>
</evidence>
<evidence type="ECO:0000256" key="6">
    <source>
        <dbReference type="ARBA" id="ARBA00023163"/>
    </source>
</evidence>
<accession>A0A8C4QR94</accession>
<keyword evidence="4" id="KW-0808">Transferase</keyword>
<dbReference type="Ensembl" id="ENSEBUT00000019690.1">
    <property type="protein sequence ID" value="ENSEBUP00000019114.1"/>
    <property type="gene ID" value="ENSEBUG00000011908.1"/>
</dbReference>
<sequence>MMFYYFGVITSSHAFAFLSQADISWSVNGIPQGVAMHCLGQVPIMVKSQVCHLRGMSPKELIEHHEEAEEMGGYFICNGNEKVIRMLIMPRRNYPIPIKRPKWQSRGPGFTAYGISIHCVRDEHSAINLNLHYLESGSVMLNFIFKKELYYIPLGFVLRALVNLPDFHLCQELLRGKEDNTFLRSCVVNMLRTVGDCGCITQNQALSYLGERFRVK</sequence>
<dbReference type="Gene3D" id="3.90.1110.10">
    <property type="entry name" value="RNA polymerase Rpb2, domain 2"/>
    <property type="match status" value="1"/>
</dbReference>